<name>A0ACC0YVE1_9ROSI</name>
<proteinExistence type="predicted"/>
<evidence type="ECO:0000313" key="2">
    <source>
        <dbReference type="Proteomes" id="UP001163603"/>
    </source>
</evidence>
<dbReference type="EMBL" id="CM047739">
    <property type="protein sequence ID" value="KAJ0042583.1"/>
    <property type="molecule type" value="Genomic_DNA"/>
</dbReference>
<dbReference type="Proteomes" id="UP001163603">
    <property type="component" value="Chromosome 4"/>
</dbReference>
<protein>
    <submittedName>
        <fullName evidence="1">Uncharacterized protein</fullName>
    </submittedName>
</protein>
<accession>A0ACC0YVE1</accession>
<organism evidence="1 2">
    <name type="scientific">Pistacia integerrima</name>
    <dbReference type="NCBI Taxonomy" id="434235"/>
    <lineage>
        <taxon>Eukaryota</taxon>
        <taxon>Viridiplantae</taxon>
        <taxon>Streptophyta</taxon>
        <taxon>Embryophyta</taxon>
        <taxon>Tracheophyta</taxon>
        <taxon>Spermatophyta</taxon>
        <taxon>Magnoliopsida</taxon>
        <taxon>eudicotyledons</taxon>
        <taxon>Gunneridae</taxon>
        <taxon>Pentapetalae</taxon>
        <taxon>rosids</taxon>
        <taxon>malvids</taxon>
        <taxon>Sapindales</taxon>
        <taxon>Anacardiaceae</taxon>
        <taxon>Pistacia</taxon>
    </lineage>
</organism>
<keyword evidence="2" id="KW-1185">Reference proteome</keyword>
<comment type="caution">
    <text evidence="1">The sequence shown here is derived from an EMBL/GenBank/DDBJ whole genome shotgun (WGS) entry which is preliminary data.</text>
</comment>
<reference evidence="2" key="1">
    <citation type="journal article" date="2023" name="G3 (Bethesda)">
        <title>Genome assembly and association tests identify interacting loci associated with vigor, precocity, and sex in interspecific pistachio rootstocks.</title>
        <authorList>
            <person name="Palmer W."/>
            <person name="Jacygrad E."/>
            <person name="Sagayaradj S."/>
            <person name="Cavanaugh K."/>
            <person name="Han R."/>
            <person name="Bertier L."/>
            <person name="Beede B."/>
            <person name="Kafkas S."/>
            <person name="Golino D."/>
            <person name="Preece J."/>
            <person name="Michelmore R."/>
        </authorList>
    </citation>
    <scope>NUCLEOTIDE SEQUENCE [LARGE SCALE GENOMIC DNA]</scope>
</reference>
<sequence>MFHKTLYDYVIFDSEIKLDEAAVLHYTYPKFSDLTSRRDRCGCKPTKEDVKRCFMLEFDRAAFIIASTATEEEMLRWYREHIVWTDNTLNLKLLKKGILTRIYAPMAIIQAMRESGVFSSVIASAETGLSKEKFLSSVESSNTTRGVKSGIVSSRKVGNNSESQATARRVLEFSNDATYTSAITPQSPPGLDDIDFDTTLQTTVE</sequence>
<evidence type="ECO:0000313" key="1">
    <source>
        <dbReference type="EMBL" id="KAJ0042583.1"/>
    </source>
</evidence>
<gene>
    <name evidence="1" type="ORF">Pint_17784</name>
</gene>